<keyword evidence="3" id="KW-0804">Transcription</keyword>
<dbReference type="GO" id="GO:0043565">
    <property type="term" value="F:sequence-specific DNA binding"/>
    <property type="evidence" value="ECO:0007669"/>
    <property type="project" value="InterPro"/>
</dbReference>
<dbReference type="SUPFAM" id="SSF46689">
    <property type="entry name" value="Homeodomain-like"/>
    <property type="match status" value="1"/>
</dbReference>
<keyword evidence="1" id="KW-0805">Transcription regulation</keyword>
<evidence type="ECO:0000256" key="2">
    <source>
        <dbReference type="ARBA" id="ARBA00023125"/>
    </source>
</evidence>
<evidence type="ECO:0000313" key="5">
    <source>
        <dbReference type="Proteomes" id="UP000216438"/>
    </source>
</evidence>
<dbReference type="Gene3D" id="1.10.10.60">
    <property type="entry name" value="Homeodomain-like"/>
    <property type="match status" value="1"/>
</dbReference>
<proteinExistence type="predicted"/>
<dbReference type="EMBL" id="CP016303">
    <property type="protein sequence ID" value="ASX26299.1"/>
    <property type="molecule type" value="Genomic_DNA"/>
</dbReference>
<dbReference type="RefSeq" id="WP_046493737.1">
    <property type="nucleotide sequence ID" value="NZ_CP016303.1"/>
</dbReference>
<dbReference type="PANTHER" id="PTHR43280">
    <property type="entry name" value="ARAC-FAMILY TRANSCRIPTIONAL REGULATOR"/>
    <property type="match status" value="1"/>
</dbReference>
<dbReference type="Proteomes" id="UP000216438">
    <property type="component" value="Chromosome"/>
</dbReference>
<sequence length="232" mass="26765">MQSIQFILFLKAGSLKCSGEYYDIPSGSLVVSDESAVASTVDGYHLKNIICYSADLLPIYKTLTQHSSQSNSFQRFAFDRCKILSLQKNIIQVTERLMSIQPGMSLRFIYLYCLGLDSEYFYNLLNLMVGNSNELLEFFEQNSLNAWSVSRYAQELGVSSRKLNFLFYQKFGTSVKQWLLDKRLKKGLELLKSTRLRVSDIAMECGFSNHAHFSDSFRRRYQRSPSQLRTLI</sequence>
<dbReference type="GO" id="GO:0003700">
    <property type="term" value="F:DNA-binding transcription factor activity"/>
    <property type="evidence" value="ECO:0007669"/>
    <property type="project" value="InterPro"/>
</dbReference>
<organism evidence="4 5">
    <name type="scientific">Candidatus Hamiltonella defensa</name>
    <name type="common">Bemisia tabaci</name>
    <dbReference type="NCBI Taxonomy" id="672795"/>
    <lineage>
        <taxon>Bacteria</taxon>
        <taxon>Pseudomonadati</taxon>
        <taxon>Pseudomonadota</taxon>
        <taxon>Gammaproteobacteria</taxon>
        <taxon>Enterobacterales</taxon>
        <taxon>Enterobacteriaceae</taxon>
        <taxon>aphid secondary symbionts</taxon>
        <taxon>Candidatus Williamhamiltonella</taxon>
    </lineage>
</organism>
<dbReference type="PROSITE" id="PS00041">
    <property type="entry name" value="HTH_ARAC_FAMILY_1"/>
    <property type="match status" value="1"/>
</dbReference>
<name>A0A249DY72_9ENTR</name>
<dbReference type="AlphaFoldDB" id="A0A249DY72"/>
<keyword evidence="2" id="KW-0238">DNA-binding</keyword>
<evidence type="ECO:0000313" key="4">
    <source>
        <dbReference type="EMBL" id="ASX26299.1"/>
    </source>
</evidence>
<gene>
    <name evidence="4" type="ORF">BA171_04225</name>
</gene>
<dbReference type="InterPro" id="IPR018060">
    <property type="entry name" value="HTH_AraC"/>
</dbReference>
<dbReference type="InterPro" id="IPR018062">
    <property type="entry name" value="HTH_AraC-typ_CS"/>
</dbReference>
<protein>
    <submittedName>
        <fullName evidence="4">AraC family transcriptional regulator</fullName>
    </submittedName>
</protein>
<dbReference type="PROSITE" id="PS01124">
    <property type="entry name" value="HTH_ARAC_FAMILY_2"/>
    <property type="match status" value="1"/>
</dbReference>
<dbReference type="OrthoDB" id="2547276at2"/>
<evidence type="ECO:0000256" key="3">
    <source>
        <dbReference type="ARBA" id="ARBA00023163"/>
    </source>
</evidence>
<reference evidence="5" key="1">
    <citation type="submission" date="2016-06" db="EMBL/GenBank/DDBJ databases">
        <authorList>
            <person name="Chen W."/>
            <person name="Hasegawa D.K."/>
        </authorList>
    </citation>
    <scope>NUCLEOTIDE SEQUENCE [LARGE SCALE GENOMIC DNA]</scope>
    <source>
        <strain evidence="5">MEAM1</strain>
    </source>
</reference>
<dbReference type="InterPro" id="IPR020449">
    <property type="entry name" value="Tscrpt_reg_AraC-type_HTH"/>
</dbReference>
<dbReference type="PRINTS" id="PR00032">
    <property type="entry name" value="HTHARAC"/>
</dbReference>
<dbReference type="SMART" id="SM00342">
    <property type="entry name" value="HTH_ARAC"/>
    <property type="match status" value="1"/>
</dbReference>
<dbReference type="PANTHER" id="PTHR43280:SF13">
    <property type="entry name" value="HTH-TYPE TRANSCRIPTIONAL ACTIVATOR RHAR"/>
    <property type="match status" value="1"/>
</dbReference>
<accession>A0A249DY72</accession>
<dbReference type="Pfam" id="PF12833">
    <property type="entry name" value="HTH_18"/>
    <property type="match status" value="1"/>
</dbReference>
<reference evidence="4 5" key="2">
    <citation type="submission" date="2017-09" db="EMBL/GenBank/DDBJ databases">
        <title>The genome of whitefly Bemisia tabaci, a global crop pest, provides novel insights into virus transmission, host adaptation and insecticide resistance.</title>
        <authorList>
            <person name="Kaur N."/>
            <person name="Kliot A."/>
            <person name="Pinheiro P.V."/>
            <person name="Luan J."/>
            <person name="Zheng Y."/>
            <person name="Liu W."/>
            <person name="Sun H."/>
            <person name="Yang X."/>
            <person name="Xu Y."/>
            <person name="Luo Y."/>
            <person name="Kruse A."/>
            <person name="Fisher T.W."/>
            <person name="Nelson D.R."/>
            <person name="Elimelech M."/>
            <person name="MacCoss M."/>
            <person name="Johnson R."/>
            <person name="Cohen E."/>
            <person name="Hunter W.B."/>
            <person name="Brown J.K."/>
            <person name="Jander G."/>
            <person name="Cilia M."/>
            <person name="Douglas A.E."/>
            <person name="Ghanim M."/>
            <person name="Simmons A.M."/>
            <person name="Wintermantel W.M."/>
            <person name="Ling K.-S."/>
            <person name="Fei Z."/>
        </authorList>
    </citation>
    <scope>NUCLEOTIDE SEQUENCE [LARGE SCALE GENOMIC DNA]</scope>
    <source>
        <strain evidence="4 5">MEAM1</strain>
    </source>
</reference>
<evidence type="ECO:0000256" key="1">
    <source>
        <dbReference type="ARBA" id="ARBA00023015"/>
    </source>
</evidence>
<dbReference type="InterPro" id="IPR009057">
    <property type="entry name" value="Homeodomain-like_sf"/>
</dbReference>